<keyword evidence="2" id="KW-1185">Reference proteome</keyword>
<organism evidence="1 2">
    <name type="scientific">Vibrio porteresiae DSM 19223</name>
    <dbReference type="NCBI Taxonomy" id="1123496"/>
    <lineage>
        <taxon>Bacteria</taxon>
        <taxon>Pseudomonadati</taxon>
        <taxon>Pseudomonadota</taxon>
        <taxon>Gammaproteobacteria</taxon>
        <taxon>Vibrionales</taxon>
        <taxon>Vibrionaceae</taxon>
        <taxon>Vibrio</taxon>
    </lineage>
</organism>
<reference evidence="1 2" key="1">
    <citation type="submission" date="2023-11" db="EMBL/GenBank/DDBJ databases">
        <title>Plant-associative lifestyle of Vibrio porteresiae and its evolutionary dynamics.</title>
        <authorList>
            <person name="Rameshkumar N."/>
            <person name="Kirti K."/>
        </authorList>
    </citation>
    <scope>NUCLEOTIDE SEQUENCE [LARGE SCALE GENOMIC DNA]</scope>
    <source>
        <strain evidence="1 2">MSSRF30</strain>
    </source>
</reference>
<gene>
    <name evidence="1" type="ORF">R8Z52_13080</name>
</gene>
<evidence type="ECO:0008006" key="3">
    <source>
        <dbReference type="Google" id="ProtNLM"/>
    </source>
</evidence>
<proteinExistence type="predicted"/>
<protein>
    <recommendedName>
        <fullName evidence="3">GIY-YIG domain-containing protein</fullName>
    </recommendedName>
</protein>
<accession>A0ABZ0Q9C4</accession>
<name>A0ABZ0Q9C4_9VIBR</name>
<dbReference type="EMBL" id="CP138203">
    <property type="protein sequence ID" value="WPC73047.1"/>
    <property type="molecule type" value="Genomic_DNA"/>
</dbReference>
<dbReference type="Proteomes" id="UP001304071">
    <property type="component" value="Chromosome 1"/>
</dbReference>
<sequence length="192" mass="22544">MEERNVMINYLINEYFSGDLDQASDLTGYTKIQLHDWMTGVKHPQKQTVEFIMHKLFVPEFKVIVEYAEFEPKGDVRPQLRNLFKGYEDRMGIYAFYDAFANLIYVGKATRLLDECYSAIRRDVPVKFPTGVKKSPEKRHEVVRYISAYDVGDSQWVDYPKHVESLILRISKPILNKQIGYLEKAFPFENES</sequence>
<dbReference type="RefSeq" id="WP_261892856.1">
    <property type="nucleotide sequence ID" value="NZ_AP024895.1"/>
</dbReference>
<evidence type="ECO:0000313" key="1">
    <source>
        <dbReference type="EMBL" id="WPC73047.1"/>
    </source>
</evidence>
<evidence type="ECO:0000313" key="2">
    <source>
        <dbReference type="Proteomes" id="UP001304071"/>
    </source>
</evidence>